<accession>A0ABY4GF38</accession>
<name>A0ABY4GF38_9BACT</name>
<dbReference type="EMBL" id="CP095066">
    <property type="protein sequence ID" value="UOQ69498.1"/>
    <property type="molecule type" value="Genomic_DNA"/>
</dbReference>
<reference evidence="1" key="1">
    <citation type="submission" date="2022-04" db="EMBL/GenBank/DDBJ databases">
        <title>Hymenobacter sp. isolated from the air.</title>
        <authorList>
            <person name="Won M."/>
            <person name="Lee C.-M."/>
            <person name="Woen H.-Y."/>
            <person name="Kwon S.-W."/>
        </authorList>
    </citation>
    <scope>NUCLEOTIDE SEQUENCE</scope>
    <source>
        <strain evidence="1">5420S-77</strain>
        <plasmid evidence="1">unnamed5</plasmid>
    </source>
</reference>
<gene>
    <name evidence="1" type="ORF">MUN86_28050</name>
</gene>
<keyword evidence="1" id="KW-0614">Plasmid</keyword>
<proteinExistence type="predicted"/>
<organism evidence="1 2">
    <name type="scientific">Hymenobacter volaticus</name>
    <dbReference type="NCBI Taxonomy" id="2932254"/>
    <lineage>
        <taxon>Bacteria</taxon>
        <taxon>Pseudomonadati</taxon>
        <taxon>Bacteroidota</taxon>
        <taxon>Cytophagia</taxon>
        <taxon>Cytophagales</taxon>
        <taxon>Hymenobacteraceae</taxon>
        <taxon>Hymenobacter</taxon>
    </lineage>
</organism>
<sequence>MASQRFAPLGASAWIAAVDGLFAQDLNVGLALGSAQVQVVEALGRQLLREVEGQRLPCGRDRALALAQDRAQRGDQRVTELTLEGGRQLDGHAAIRRRIGVELHLGAIDRQLGRRNGRQRAASGARRR</sequence>
<dbReference type="Proteomes" id="UP000830401">
    <property type="component" value="Plasmid unnamed5"/>
</dbReference>
<evidence type="ECO:0000313" key="2">
    <source>
        <dbReference type="Proteomes" id="UP000830401"/>
    </source>
</evidence>
<protein>
    <recommendedName>
        <fullName evidence="3">DUF222 domain-containing protein</fullName>
    </recommendedName>
</protein>
<evidence type="ECO:0008006" key="3">
    <source>
        <dbReference type="Google" id="ProtNLM"/>
    </source>
</evidence>
<evidence type="ECO:0000313" key="1">
    <source>
        <dbReference type="EMBL" id="UOQ69498.1"/>
    </source>
</evidence>
<keyword evidence="2" id="KW-1185">Reference proteome</keyword>
<geneLocation type="plasmid" evidence="1 2">
    <name>unnamed5</name>
</geneLocation>